<reference evidence="12 13" key="1">
    <citation type="submission" date="2019-07" db="EMBL/GenBank/DDBJ databases">
        <title>Genomic analysis of Lentibacillus sp. NKC851-2.</title>
        <authorList>
            <person name="Oh Y.J."/>
        </authorList>
    </citation>
    <scope>NUCLEOTIDE SEQUENCE [LARGE SCALE GENOMIC DNA]</scope>
    <source>
        <strain evidence="12 13">NKC851-2</strain>
    </source>
</reference>
<dbReference type="GO" id="GO:0004359">
    <property type="term" value="F:glutaminase activity"/>
    <property type="evidence" value="ECO:0007669"/>
    <property type="project" value="InterPro"/>
</dbReference>
<comment type="pathway">
    <text evidence="8">Cofactor biosynthesis; NAD(+) biosynthesis; NAD(+) from deamido-NAD(+) (ammonia route): step 1/1.</text>
</comment>
<comment type="similarity">
    <text evidence="1 8 9">Belongs to the NAD synthetase family.</text>
</comment>
<dbReference type="NCBIfam" id="TIGR00552">
    <property type="entry name" value="nadE"/>
    <property type="match status" value="1"/>
</dbReference>
<evidence type="ECO:0000256" key="7">
    <source>
        <dbReference type="ARBA" id="ARBA00023027"/>
    </source>
</evidence>
<organism evidence="12 13">
    <name type="scientific">Lentibacillus cibarius</name>
    <dbReference type="NCBI Taxonomy" id="2583219"/>
    <lineage>
        <taxon>Bacteria</taxon>
        <taxon>Bacillati</taxon>
        <taxon>Bacillota</taxon>
        <taxon>Bacilli</taxon>
        <taxon>Bacillales</taxon>
        <taxon>Bacillaceae</taxon>
        <taxon>Lentibacillus</taxon>
    </lineage>
</organism>
<dbReference type="Gene3D" id="3.40.50.620">
    <property type="entry name" value="HUPs"/>
    <property type="match status" value="1"/>
</dbReference>
<dbReference type="RefSeq" id="WP_142791741.1">
    <property type="nucleotide sequence ID" value="NZ_VJMZ01000001.1"/>
</dbReference>
<dbReference type="HAMAP" id="MF_00193">
    <property type="entry name" value="NadE_ammonia_dep"/>
    <property type="match status" value="1"/>
</dbReference>
<dbReference type="SUPFAM" id="SSF52402">
    <property type="entry name" value="Adenine nucleotide alpha hydrolases-like"/>
    <property type="match status" value="1"/>
</dbReference>
<dbReference type="GO" id="GO:0008795">
    <property type="term" value="F:NAD+ synthase activity"/>
    <property type="evidence" value="ECO:0007669"/>
    <property type="project" value="UniProtKB-UniRule"/>
</dbReference>
<feature type="domain" description="NAD/GMP synthase" evidence="11">
    <location>
        <begin position="5"/>
        <end position="238"/>
    </location>
</feature>
<keyword evidence="7 8" id="KW-0520">NAD</keyword>
<evidence type="ECO:0000256" key="5">
    <source>
        <dbReference type="ARBA" id="ARBA00022840"/>
    </source>
</evidence>
<feature type="binding site" evidence="8">
    <location>
        <position position="189"/>
    </location>
    <ligand>
        <name>ATP</name>
        <dbReference type="ChEBI" id="CHEBI:30616"/>
    </ligand>
</feature>
<feature type="binding site" evidence="8">
    <location>
        <begin position="27"/>
        <end position="34"/>
    </location>
    <ligand>
        <name>ATP</name>
        <dbReference type="ChEBI" id="CHEBI:30616"/>
    </ligand>
</feature>
<comment type="subunit">
    <text evidence="8">Homodimer.</text>
</comment>
<name>A0A549YLT4_9BACI</name>
<sequence length="247" mass="27700">MEKVIDEIVQWLRSSVRDAGVNGLVTGVSGGLDSAVVAHLIQRAFPDDSLAVIMPLNSNPDDMEHAEKVIETSGINHLSVDLTETHQTMYGQIQAKLQAKDAFREDSDQLADANLRARLRMSTLYTVASHYRYLVVGTDNAAEWYTGYFTKYGDGGVDILPLVDFLKHEVKELGQYLGIPKEILTKQPSADLWEGQTDEAEMGTTYAKIDAYLQGEEVPDKDKKLIEQLHARTSHKRNPVKQFHRSR</sequence>
<keyword evidence="6 8" id="KW-0460">Magnesium</keyword>
<dbReference type="InterPro" id="IPR014729">
    <property type="entry name" value="Rossmann-like_a/b/a_fold"/>
</dbReference>
<dbReference type="GO" id="GO:0005524">
    <property type="term" value="F:ATP binding"/>
    <property type="evidence" value="ECO:0007669"/>
    <property type="project" value="UniProtKB-UniRule"/>
</dbReference>
<comment type="catalytic activity">
    <reaction evidence="8 10">
        <text>deamido-NAD(+) + NH4(+) + ATP = AMP + diphosphate + NAD(+) + H(+)</text>
        <dbReference type="Rhea" id="RHEA:21188"/>
        <dbReference type="ChEBI" id="CHEBI:15378"/>
        <dbReference type="ChEBI" id="CHEBI:28938"/>
        <dbReference type="ChEBI" id="CHEBI:30616"/>
        <dbReference type="ChEBI" id="CHEBI:33019"/>
        <dbReference type="ChEBI" id="CHEBI:57540"/>
        <dbReference type="ChEBI" id="CHEBI:58437"/>
        <dbReference type="ChEBI" id="CHEBI:456215"/>
        <dbReference type="EC" id="6.3.1.5"/>
    </reaction>
</comment>
<dbReference type="InterPro" id="IPR022926">
    <property type="entry name" value="NH(3)-dep_NAD(+)_synth"/>
</dbReference>
<gene>
    <name evidence="8 12" type="primary">nadE</name>
    <name evidence="12" type="ORF">FH966_14535</name>
</gene>
<evidence type="ECO:0000256" key="2">
    <source>
        <dbReference type="ARBA" id="ARBA00022598"/>
    </source>
</evidence>
<comment type="function">
    <text evidence="8">Catalyzes the ATP-dependent amidation of deamido-NAD to form NAD. Uses ammonia as a nitrogen source.</text>
</comment>
<accession>A0A549YLT4</accession>
<feature type="binding site" description="in other chain" evidence="8">
    <location>
        <position position="118"/>
    </location>
    <ligand>
        <name>deamido-NAD(+)</name>
        <dbReference type="ChEBI" id="CHEBI:58437"/>
        <note>ligand shared between two neighboring subunits</note>
    </ligand>
</feature>
<dbReference type="GO" id="GO:0009435">
    <property type="term" value="P:NAD+ biosynthetic process"/>
    <property type="evidence" value="ECO:0007669"/>
    <property type="project" value="UniProtKB-UniRule"/>
</dbReference>
<dbReference type="CDD" id="cd00553">
    <property type="entry name" value="NAD_synthase"/>
    <property type="match status" value="1"/>
</dbReference>
<feature type="binding site" description="in other chain" evidence="8">
    <location>
        <position position="151"/>
    </location>
    <ligand>
        <name>deamido-NAD(+)</name>
        <dbReference type="ChEBI" id="CHEBI:58437"/>
        <note>ligand shared between two neighboring subunits</note>
    </ligand>
</feature>
<dbReference type="AlphaFoldDB" id="A0A549YLT4"/>
<keyword evidence="13" id="KW-1185">Reference proteome</keyword>
<feature type="binding site" evidence="8">
    <location>
        <position position="167"/>
    </location>
    <ligand>
        <name>ATP</name>
        <dbReference type="ChEBI" id="CHEBI:30616"/>
    </ligand>
</feature>
<evidence type="ECO:0000256" key="10">
    <source>
        <dbReference type="RuleBase" id="RU003812"/>
    </source>
</evidence>
<feature type="binding site" evidence="8">
    <location>
        <position position="33"/>
    </location>
    <ligand>
        <name>Mg(2+)</name>
        <dbReference type="ChEBI" id="CHEBI:18420"/>
    </ligand>
</feature>
<feature type="binding site" evidence="8">
    <location>
        <position position="143"/>
    </location>
    <ligand>
        <name>Mg(2+)</name>
        <dbReference type="ChEBI" id="CHEBI:18420"/>
    </ligand>
</feature>
<dbReference type="GO" id="GO:0003952">
    <property type="term" value="F:NAD+ synthase (glutamine-hydrolyzing) activity"/>
    <property type="evidence" value="ECO:0007669"/>
    <property type="project" value="InterPro"/>
</dbReference>
<evidence type="ECO:0000256" key="6">
    <source>
        <dbReference type="ARBA" id="ARBA00022842"/>
    </source>
</evidence>
<dbReference type="InterPro" id="IPR022310">
    <property type="entry name" value="NAD/GMP_synthase"/>
</dbReference>
<evidence type="ECO:0000256" key="4">
    <source>
        <dbReference type="ARBA" id="ARBA00022741"/>
    </source>
</evidence>
<evidence type="ECO:0000256" key="8">
    <source>
        <dbReference type="HAMAP-Rule" id="MF_00193"/>
    </source>
</evidence>
<feature type="binding site" evidence="8">
    <location>
        <position position="138"/>
    </location>
    <ligand>
        <name>ATP</name>
        <dbReference type="ChEBI" id="CHEBI:30616"/>
    </ligand>
</feature>
<dbReference type="EC" id="6.3.1.5" evidence="8 10"/>
<dbReference type="Pfam" id="PF02540">
    <property type="entry name" value="NAD_synthase"/>
    <property type="match status" value="1"/>
</dbReference>
<dbReference type="PANTHER" id="PTHR23090:SF9">
    <property type="entry name" value="GLUTAMINE-DEPENDENT NAD(+) SYNTHETASE"/>
    <property type="match status" value="1"/>
</dbReference>
<keyword evidence="2 8" id="KW-0436">Ligase</keyword>
<evidence type="ECO:0000259" key="11">
    <source>
        <dbReference type="Pfam" id="PF02540"/>
    </source>
</evidence>
<keyword evidence="3 8" id="KW-0479">Metal-binding</keyword>
<evidence type="ECO:0000313" key="12">
    <source>
        <dbReference type="EMBL" id="TRM12820.1"/>
    </source>
</evidence>
<feature type="binding site" description="in other chain" evidence="8">
    <location>
        <begin position="235"/>
        <end position="236"/>
    </location>
    <ligand>
        <name>deamido-NAD(+)</name>
        <dbReference type="ChEBI" id="CHEBI:58437"/>
        <note>ligand shared between two neighboring subunits</note>
    </ligand>
</feature>
<dbReference type="EMBL" id="VJMZ01000001">
    <property type="protein sequence ID" value="TRM12820.1"/>
    <property type="molecule type" value="Genomic_DNA"/>
</dbReference>
<dbReference type="UniPathway" id="UPA00253">
    <property type="reaction ID" value="UER00333"/>
</dbReference>
<evidence type="ECO:0000256" key="9">
    <source>
        <dbReference type="RuleBase" id="RU003811"/>
    </source>
</evidence>
<dbReference type="GO" id="GO:0005737">
    <property type="term" value="C:cytoplasm"/>
    <property type="evidence" value="ECO:0007669"/>
    <property type="project" value="InterPro"/>
</dbReference>
<protein>
    <recommendedName>
        <fullName evidence="8 10">NH(3)-dependent NAD(+) synthetase</fullName>
        <ecNumber evidence="8 10">6.3.1.5</ecNumber>
    </recommendedName>
</protein>
<proteinExistence type="inferred from homology"/>
<dbReference type="Proteomes" id="UP000319280">
    <property type="component" value="Unassembled WGS sequence"/>
</dbReference>
<comment type="caution">
    <text evidence="12">The sequence shown here is derived from an EMBL/GenBank/DDBJ whole genome shotgun (WGS) entry which is preliminary data.</text>
</comment>
<evidence type="ECO:0000256" key="1">
    <source>
        <dbReference type="ARBA" id="ARBA00005859"/>
    </source>
</evidence>
<dbReference type="InterPro" id="IPR003694">
    <property type="entry name" value="NAD_synthase"/>
</dbReference>
<feature type="binding site" evidence="8">
    <location>
        <position position="158"/>
    </location>
    <ligand>
        <name>deamido-NAD(+)</name>
        <dbReference type="ChEBI" id="CHEBI:58437"/>
        <note>ligand shared between two neighboring subunits</note>
    </ligand>
</feature>
<dbReference type="GO" id="GO:0046872">
    <property type="term" value="F:metal ion binding"/>
    <property type="evidence" value="ECO:0007669"/>
    <property type="project" value="UniProtKB-KW"/>
</dbReference>
<dbReference type="PANTHER" id="PTHR23090">
    <property type="entry name" value="NH 3 /GLUTAMINE-DEPENDENT NAD + SYNTHETASE"/>
    <property type="match status" value="1"/>
</dbReference>
<evidence type="ECO:0000256" key="3">
    <source>
        <dbReference type="ARBA" id="ARBA00022723"/>
    </source>
</evidence>
<evidence type="ECO:0000313" key="13">
    <source>
        <dbReference type="Proteomes" id="UP000319280"/>
    </source>
</evidence>
<keyword evidence="4 8" id="KW-0547">Nucleotide-binding</keyword>
<keyword evidence="5 8" id="KW-0067">ATP-binding</keyword>